<organism evidence="6 7">
    <name type="scientific">Anaeramoeba ignava</name>
    <name type="common">Anaerobic marine amoeba</name>
    <dbReference type="NCBI Taxonomy" id="1746090"/>
    <lineage>
        <taxon>Eukaryota</taxon>
        <taxon>Metamonada</taxon>
        <taxon>Anaeramoebidae</taxon>
        <taxon>Anaeramoeba</taxon>
    </lineage>
</organism>
<dbReference type="InterPro" id="IPR013083">
    <property type="entry name" value="Znf_RING/FYVE/PHD"/>
</dbReference>
<dbReference type="Gene3D" id="3.40.50.300">
    <property type="entry name" value="P-loop containing nucleotide triphosphate hydrolases"/>
    <property type="match status" value="1"/>
</dbReference>
<dbReference type="Gene3D" id="3.30.40.10">
    <property type="entry name" value="Zinc/RING finger domain, C3HC4 (zinc finger)"/>
    <property type="match status" value="1"/>
</dbReference>
<dbReference type="Pfam" id="PF00071">
    <property type="entry name" value="Ras"/>
    <property type="match status" value="1"/>
</dbReference>
<evidence type="ECO:0000259" key="5">
    <source>
        <dbReference type="PROSITE" id="PS51698"/>
    </source>
</evidence>
<feature type="domain" description="BTB" evidence="4">
    <location>
        <begin position="484"/>
        <end position="549"/>
    </location>
</feature>
<dbReference type="SMART" id="SM00176">
    <property type="entry name" value="RAN"/>
    <property type="match status" value="1"/>
</dbReference>
<protein>
    <submittedName>
        <fullName evidence="6">Uncharacterized protein</fullName>
    </submittedName>
</protein>
<dbReference type="SUPFAM" id="SSF52540">
    <property type="entry name" value="P-loop containing nucleoside triphosphate hydrolases"/>
    <property type="match status" value="1"/>
</dbReference>
<dbReference type="Proteomes" id="UP001149090">
    <property type="component" value="Unassembled WGS sequence"/>
</dbReference>
<sequence>MDSVKCVVVGDGGVGKSCLLISYTTNAFPSEYVPTVFDNYSANVMVDGKPINLGLWDTAGQEDYDRLRPLSYPQTDVFLICYSIEMPTSLENIKTKWIQEIQIHCPHVPFFIVGNKLDLRGNQDTENRLKDRGLQMLTTEQGERLAHEVGAAGFIECSSLTQQNLKALMDEAIRVALNPNNKKKKRGNFSKKSKSRSKSKSKSKFVEEKKVLTPPVLPKGIPAPWINIITSKYDEDLKKLVNNQLFSDVEFQVGKRVLNAHRVILSAASQVNEKTIEDAIINAPHHLCCPISLSLMNDPVLTPSGNTYERQSLEDYIKLKHEDPLTRQHLRVQDLIPNRGLKDAIDEYKKQHGIPIEPIVVPKGPQLPLPVRGDDELFHFDGIESIEEIPNNKIQIALEDTISADNFLIILEFLYTGITTFKKNFTSHRQLQELAQTFECEELITISRNQQEGNDFLNPSIGTWVNDKTAERFKDLFLHKSRFADVVFKVENEKVYGHRALISCRCKPLSNLLLKHQGEKAEIPIEKTTAEQFKAFLEYVYTAHTPHRKLPDFLGVMSLGNRFQMPRLVTLCELYISKIVEVATRNDIIKADIDVIGILVESQDANAQQLEKFCLHFISTNYGPMSQRDEWKNLKGNNLDYIEKNRWPPLKYLKEVEEYEKELKKLNSSNPNSAGKCFVM</sequence>
<evidence type="ECO:0000313" key="7">
    <source>
        <dbReference type="Proteomes" id="UP001149090"/>
    </source>
</evidence>
<dbReference type="PROSITE" id="PS51698">
    <property type="entry name" value="U_BOX"/>
    <property type="match status" value="1"/>
</dbReference>
<dbReference type="SMART" id="SM00174">
    <property type="entry name" value="RHO"/>
    <property type="match status" value="1"/>
</dbReference>
<dbReference type="GO" id="GO:0004842">
    <property type="term" value="F:ubiquitin-protein transferase activity"/>
    <property type="evidence" value="ECO:0007669"/>
    <property type="project" value="InterPro"/>
</dbReference>
<dbReference type="OMA" id="TIDKDCN"/>
<accession>A0A9Q0LA31</accession>
<evidence type="ECO:0000259" key="4">
    <source>
        <dbReference type="PROSITE" id="PS50097"/>
    </source>
</evidence>
<dbReference type="PROSITE" id="PS51419">
    <property type="entry name" value="RAB"/>
    <property type="match status" value="1"/>
</dbReference>
<dbReference type="PANTHER" id="PTHR24072">
    <property type="entry name" value="RHO FAMILY GTPASE"/>
    <property type="match status" value="1"/>
</dbReference>
<evidence type="ECO:0000256" key="2">
    <source>
        <dbReference type="ARBA" id="ARBA00023134"/>
    </source>
</evidence>
<dbReference type="GO" id="GO:0016567">
    <property type="term" value="P:protein ubiquitination"/>
    <property type="evidence" value="ECO:0007669"/>
    <property type="project" value="InterPro"/>
</dbReference>
<dbReference type="SUPFAM" id="SSF57850">
    <property type="entry name" value="RING/U-box"/>
    <property type="match status" value="1"/>
</dbReference>
<dbReference type="PROSITE" id="PS51421">
    <property type="entry name" value="RAS"/>
    <property type="match status" value="1"/>
</dbReference>
<dbReference type="InterPro" id="IPR001806">
    <property type="entry name" value="Small_GTPase"/>
</dbReference>
<dbReference type="SMART" id="SM00504">
    <property type="entry name" value="Ubox"/>
    <property type="match status" value="1"/>
</dbReference>
<dbReference type="InterPro" id="IPR011333">
    <property type="entry name" value="SKP1/BTB/POZ_sf"/>
</dbReference>
<name>A0A9Q0LA31_ANAIG</name>
<dbReference type="InterPro" id="IPR000210">
    <property type="entry name" value="BTB/POZ_dom"/>
</dbReference>
<dbReference type="GO" id="GO:0005525">
    <property type="term" value="F:GTP binding"/>
    <property type="evidence" value="ECO:0007669"/>
    <property type="project" value="UniProtKB-KW"/>
</dbReference>
<dbReference type="GO" id="GO:0003924">
    <property type="term" value="F:GTPase activity"/>
    <property type="evidence" value="ECO:0007669"/>
    <property type="project" value="InterPro"/>
</dbReference>
<dbReference type="AlphaFoldDB" id="A0A9Q0LA31"/>
<dbReference type="InterPro" id="IPR027417">
    <property type="entry name" value="P-loop_NTPase"/>
</dbReference>
<dbReference type="GO" id="GO:0007264">
    <property type="term" value="P:small GTPase-mediated signal transduction"/>
    <property type="evidence" value="ECO:0007669"/>
    <property type="project" value="InterPro"/>
</dbReference>
<dbReference type="SUPFAM" id="SSF54695">
    <property type="entry name" value="POZ domain"/>
    <property type="match status" value="2"/>
</dbReference>
<dbReference type="EMBL" id="JAPDFW010000114">
    <property type="protein sequence ID" value="KAJ5068650.1"/>
    <property type="molecule type" value="Genomic_DNA"/>
</dbReference>
<dbReference type="CDD" id="cd00157">
    <property type="entry name" value="Rho"/>
    <property type="match status" value="1"/>
</dbReference>
<dbReference type="SMART" id="SM00175">
    <property type="entry name" value="RAB"/>
    <property type="match status" value="1"/>
</dbReference>
<dbReference type="Gene3D" id="3.30.710.10">
    <property type="entry name" value="Potassium Channel Kv1.1, Chain A"/>
    <property type="match status" value="2"/>
</dbReference>
<dbReference type="InterPro" id="IPR005225">
    <property type="entry name" value="Small_GTP-bd"/>
</dbReference>
<keyword evidence="1" id="KW-0547">Nucleotide-binding</keyword>
<evidence type="ECO:0000256" key="3">
    <source>
        <dbReference type="SAM" id="MobiDB-lite"/>
    </source>
</evidence>
<proteinExistence type="predicted"/>
<dbReference type="Pfam" id="PF04564">
    <property type="entry name" value="U-box"/>
    <property type="match status" value="1"/>
</dbReference>
<dbReference type="PROSITE" id="PS50097">
    <property type="entry name" value="BTB"/>
    <property type="match status" value="1"/>
</dbReference>
<dbReference type="SMART" id="SM00173">
    <property type="entry name" value="RAS"/>
    <property type="match status" value="1"/>
</dbReference>
<dbReference type="SMART" id="SM00225">
    <property type="entry name" value="BTB"/>
    <property type="match status" value="2"/>
</dbReference>
<feature type="domain" description="U-box" evidence="5">
    <location>
        <begin position="282"/>
        <end position="355"/>
    </location>
</feature>
<dbReference type="InterPro" id="IPR003613">
    <property type="entry name" value="Ubox_domain"/>
</dbReference>
<comment type="caution">
    <text evidence="6">The sequence shown here is derived from an EMBL/GenBank/DDBJ whole genome shotgun (WGS) entry which is preliminary data.</text>
</comment>
<dbReference type="Pfam" id="PF00651">
    <property type="entry name" value="BTB"/>
    <property type="match status" value="2"/>
</dbReference>
<evidence type="ECO:0000256" key="1">
    <source>
        <dbReference type="ARBA" id="ARBA00022741"/>
    </source>
</evidence>
<reference evidence="6" key="1">
    <citation type="submission" date="2022-10" db="EMBL/GenBank/DDBJ databases">
        <title>Novel sulphate-reducing endosymbionts in the free-living metamonad Anaeramoeba.</title>
        <authorList>
            <person name="Jerlstrom-Hultqvist J."/>
            <person name="Cepicka I."/>
            <person name="Gallot-Lavallee L."/>
            <person name="Salas-Leiva D."/>
            <person name="Curtis B.A."/>
            <person name="Zahonova K."/>
            <person name="Pipaliya S."/>
            <person name="Dacks J."/>
            <person name="Roger A.J."/>
        </authorList>
    </citation>
    <scope>NUCLEOTIDE SEQUENCE</scope>
    <source>
        <strain evidence="6">BMAN</strain>
    </source>
</reference>
<dbReference type="InterPro" id="IPR003578">
    <property type="entry name" value="Small_GTPase_Rho"/>
</dbReference>
<feature type="region of interest" description="Disordered" evidence="3">
    <location>
        <begin position="180"/>
        <end position="206"/>
    </location>
</feature>
<evidence type="ECO:0000313" key="6">
    <source>
        <dbReference type="EMBL" id="KAJ5068650.1"/>
    </source>
</evidence>
<dbReference type="PRINTS" id="PR00449">
    <property type="entry name" value="RASTRNSFRMNG"/>
</dbReference>
<dbReference type="PROSITE" id="PS51420">
    <property type="entry name" value="RHO"/>
    <property type="match status" value="1"/>
</dbReference>
<gene>
    <name evidence="6" type="ORF">M0811_02593</name>
</gene>
<dbReference type="FunFam" id="3.40.50.300:FF:000118">
    <property type="entry name" value="Rho-related GTP-binding protein RhoG"/>
    <property type="match status" value="1"/>
</dbReference>
<keyword evidence="7" id="KW-1185">Reference proteome</keyword>
<keyword evidence="2" id="KW-0342">GTP-binding</keyword>
<dbReference type="OrthoDB" id="10251809at2759"/>
<dbReference type="NCBIfam" id="TIGR00231">
    <property type="entry name" value="small_GTP"/>
    <property type="match status" value="1"/>
</dbReference>
<feature type="compositionally biased region" description="Basic residues" evidence="3">
    <location>
        <begin position="181"/>
        <end position="203"/>
    </location>
</feature>
<dbReference type="CDD" id="cd18499">
    <property type="entry name" value="BACK_RHOBTB"/>
    <property type="match status" value="1"/>
</dbReference>